<accession>A0A3M8RKE5</accession>
<dbReference type="Gene3D" id="1.20.5.170">
    <property type="match status" value="1"/>
</dbReference>
<sequence length="79" mass="9341">MTDNTENLLLEHLKRFQSGQDRIERKLEEVISRLGNLEVSVASLRRDFAHSEENAASMGIRMDRMNERIERIERRLELS</sequence>
<name>A0A3M8RKE5_9PROT</name>
<evidence type="ECO:0000313" key="1">
    <source>
        <dbReference type="EMBL" id="RNF68532.1"/>
    </source>
</evidence>
<protein>
    <submittedName>
        <fullName evidence="1">Uncharacterized protein</fullName>
    </submittedName>
</protein>
<dbReference type="SUPFAM" id="SSF57997">
    <property type="entry name" value="Tropomyosin"/>
    <property type="match status" value="1"/>
</dbReference>
<organism evidence="1">
    <name type="scientific">Acidithiobacillus sulfuriphilus</name>
    <dbReference type="NCBI Taxonomy" id="1867749"/>
    <lineage>
        <taxon>Bacteria</taxon>
        <taxon>Pseudomonadati</taxon>
        <taxon>Pseudomonadota</taxon>
        <taxon>Acidithiobacillia</taxon>
        <taxon>Acidithiobacillales</taxon>
        <taxon>Acidithiobacillaceae</taxon>
        <taxon>Acidithiobacillus</taxon>
    </lineage>
</organism>
<dbReference type="AlphaFoldDB" id="A0A3M8RKE5"/>
<dbReference type="OrthoDB" id="5775699at2"/>
<gene>
    <name evidence="1" type="ORF">EC580_02875</name>
</gene>
<dbReference type="EMBL" id="RIZI01000119">
    <property type="protein sequence ID" value="RNF68532.1"/>
    <property type="molecule type" value="Genomic_DNA"/>
</dbReference>
<proteinExistence type="predicted"/>
<reference evidence="1" key="1">
    <citation type="submission" date="2018-10" db="EMBL/GenBank/DDBJ databases">
        <title>Acidithiobacillus sulfuriphilus sp. nov.: an extremely acidophilic sulfur-oxidizing chemolithotroph isolated from a neutral pH environment.</title>
        <authorList>
            <person name="Falagan C."/>
            <person name="Moya-Beltran A."/>
            <person name="Quatrini R."/>
            <person name="Johnson D.B."/>
        </authorList>
    </citation>
    <scope>NUCLEOTIDE SEQUENCE [LARGE SCALE GENOMIC DNA]</scope>
    <source>
        <strain evidence="1">CJ-2</strain>
    </source>
</reference>
<comment type="caution">
    <text evidence="1">The sequence shown here is derived from an EMBL/GenBank/DDBJ whole genome shotgun (WGS) entry which is preliminary data.</text>
</comment>
<dbReference type="RefSeq" id="WP_123102010.1">
    <property type="nucleotide sequence ID" value="NZ_CP127527.1"/>
</dbReference>